<evidence type="ECO:0000259" key="6">
    <source>
        <dbReference type="Pfam" id="PF00107"/>
    </source>
</evidence>
<dbReference type="GO" id="GO:0016491">
    <property type="term" value="F:oxidoreductase activity"/>
    <property type="evidence" value="ECO:0007669"/>
    <property type="project" value="UniProtKB-KW"/>
</dbReference>
<evidence type="ECO:0000256" key="2">
    <source>
        <dbReference type="ARBA" id="ARBA00022723"/>
    </source>
</evidence>
<dbReference type="Gene3D" id="3.90.180.10">
    <property type="entry name" value="Medium-chain alcohol dehydrogenases, catalytic domain"/>
    <property type="match status" value="1"/>
</dbReference>
<dbReference type="InterPro" id="IPR036291">
    <property type="entry name" value="NAD(P)-bd_dom_sf"/>
</dbReference>
<organism evidence="8 9">
    <name type="scientific">Sphaerosporella brunnea</name>
    <dbReference type="NCBI Taxonomy" id="1250544"/>
    <lineage>
        <taxon>Eukaryota</taxon>
        <taxon>Fungi</taxon>
        <taxon>Dikarya</taxon>
        <taxon>Ascomycota</taxon>
        <taxon>Pezizomycotina</taxon>
        <taxon>Pezizomycetes</taxon>
        <taxon>Pezizales</taxon>
        <taxon>Pyronemataceae</taxon>
        <taxon>Sphaerosporella</taxon>
    </lineage>
</organism>
<dbReference type="InterPro" id="IPR013149">
    <property type="entry name" value="ADH-like_C"/>
</dbReference>
<proteinExistence type="inferred from homology"/>
<evidence type="ECO:0000259" key="7">
    <source>
        <dbReference type="Pfam" id="PF08240"/>
    </source>
</evidence>
<evidence type="ECO:0000256" key="1">
    <source>
        <dbReference type="ARBA" id="ARBA00001947"/>
    </source>
</evidence>
<dbReference type="Pfam" id="PF08240">
    <property type="entry name" value="ADH_N"/>
    <property type="match status" value="1"/>
</dbReference>
<evidence type="ECO:0000256" key="5">
    <source>
        <dbReference type="RuleBase" id="RU361277"/>
    </source>
</evidence>
<reference evidence="8 9" key="1">
    <citation type="submission" date="2019-09" db="EMBL/GenBank/DDBJ databases">
        <title>Draft genome of the ectomycorrhizal ascomycete Sphaerosporella brunnea.</title>
        <authorList>
            <consortium name="DOE Joint Genome Institute"/>
            <person name="Benucci G.M."/>
            <person name="Marozzi G."/>
            <person name="Antonielli L."/>
            <person name="Sanchez S."/>
            <person name="Marco P."/>
            <person name="Wang X."/>
            <person name="Falini L.B."/>
            <person name="Barry K."/>
            <person name="Haridas S."/>
            <person name="Lipzen A."/>
            <person name="Labutti K."/>
            <person name="Grigoriev I.V."/>
            <person name="Murat C."/>
            <person name="Martin F."/>
            <person name="Albertini E."/>
            <person name="Donnini D."/>
            <person name="Bonito G."/>
        </authorList>
    </citation>
    <scope>NUCLEOTIDE SEQUENCE [LARGE SCALE GENOMIC DNA]</scope>
    <source>
        <strain evidence="8 9">Sb_GMNB300</strain>
    </source>
</reference>
<dbReference type="Pfam" id="PF00107">
    <property type="entry name" value="ADH_zinc_N"/>
    <property type="match status" value="1"/>
</dbReference>
<name>A0A5J5F7W6_9PEZI</name>
<dbReference type="PANTHER" id="PTHR42813:SF2">
    <property type="entry name" value="DEHYDROGENASE, ZINC-CONTAINING, PUTATIVE (AFU_ORTHOLOGUE AFUA_2G02810)-RELATED"/>
    <property type="match status" value="1"/>
</dbReference>
<keyword evidence="2 5" id="KW-0479">Metal-binding</keyword>
<dbReference type="InterPro" id="IPR002328">
    <property type="entry name" value="ADH_Zn_CS"/>
</dbReference>
<dbReference type="InterPro" id="IPR013154">
    <property type="entry name" value="ADH-like_N"/>
</dbReference>
<dbReference type="PROSITE" id="PS00059">
    <property type="entry name" value="ADH_ZINC"/>
    <property type="match status" value="1"/>
</dbReference>
<dbReference type="AlphaFoldDB" id="A0A5J5F7W6"/>
<dbReference type="SUPFAM" id="SSF51735">
    <property type="entry name" value="NAD(P)-binding Rossmann-fold domains"/>
    <property type="match status" value="1"/>
</dbReference>
<dbReference type="InParanoid" id="A0A5J5F7W6"/>
<feature type="domain" description="Alcohol dehydrogenase-like N-terminal" evidence="7">
    <location>
        <begin position="25"/>
        <end position="128"/>
    </location>
</feature>
<comment type="similarity">
    <text evidence="5">Belongs to the zinc-containing alcohol dehydrogenase family.</text>
</comment>
<dbReference type="Gene3D" id="3.40.50.720">
    <property type="entry name" value="NAD(P)-binding Rossmann-like Domain"/>
    <property type="match status" value="1"/>
</dbReference>
<dbReference type="Proteomes" id="UP000326924">
    <property type="component" value="Unassembled WGS sequence"/>
</dbReference>
<evidence type="ECO:0000313" key="8">
    <source>
        <dbReference type="EMBL" id="KAA8912774.1"/>
    </source>
</evidence>
<dbReference type="CDD" id="cd08284">
    <property type="entry name" value="FDH_like_2"/>
    <property type="match status" value="1"/>
</dbReference>
<keyword evidence="3 5" id="KW-0862">Zinc</keyword>
<keyword evidence="4" id="KW-0560">Oxidoreductase</keyword>
<sequence>MKAVVFHGPKKVAVEDRPVPTIQDPTDAIVKVSLTALCGSELHVFRGHQPSDTGFIMGHEFTGEVVSVGSAVKGFKPGDKVLAPFTTSCLDCFYCRNGETSRCEKVLLFGCPKLDGAQAEYVRVPLADGTLFPAPPEIPEETVVLMADIFPTGFFAARNAFATLPPERHSDAVAVLIGCGPVGLCALVAALEYKPKHIFAIDSVPSRLELARALGAEPLNFAADGDALKKRILEVTQGRGADVVLEVVGLAPALRMAYEVVRPFGAISSVGVHNAEIPITGNEAYDKNLKLQFGRCPVRAMFPLALEVLKKRSHLFGFMADKIMPLTQAVEGYDLFDQMKVQKVIFRADQ</sequence>
<comment type="cofactor">
    <cofactor evidence="1 5">
        <name>Zn(2+)</name>
        <dbReference type="ChEBI" id="CHEBI:29105"/>
    </cofactor>
</comment>
<dbReference type="EMBL" id="VXIS01000020">
    <property type="protein sequence ID" value="KAA8912774.1"/>
    <property type="molecule type" value="Genomic_DNA"/>
</dbReference>
<accession>A0A5J5F7W6</accession>
<comment type="caution">
    <text evidence="8">The sequence shown here is derived from an EMBL/GenBank/DDBJ whole genome shotgun (WGS) entry which is preliminary data.</text>
</comment>
<evidence type="ECO:0000256" key="4">
    <source>
        <dbReference type="ARBA" id="ARBA00023002"/>
    </source>
</evidence>
<dbReference type="OrthoDB" id="442947at2759"/>
<keyword evidence="9" id="KW-1185">Reference proteome</keyword>
<evidence type="ECO:0000313" key="9">
    <source>
        <dbReference type="Proteomes" id="UP000326924"/>
    </source>
</evidence>
<dbReference type="SUPFAM" id="SSF50129">
    <property type="entry name" value="GroES-like"/>
    <property type="match status" value="1"/>
</dbReference>
<dbReference type="InterPro" id="IPR011032">
    <property type="entry name" value="GroES-like_sf"/>
</dbReference>
<feature type="domain" description="Alcohol dehydrogenase-like C-terminal" evidence="6">
    <location>
        <begin position="181"/>
        <end position="308"/>
    </location>
</feature>
<dbReference type="GO" id="GO:0008270">
    <property type="term" value="F:zinc ion binding"/>
    <property type="evidence" value="ECO:0007669"/>
    <property type="project" value="InterPro"/>
</dbReference>
<gene>
    <name evidence="8" type="ORF">FN846DRAFT_897477</name>
</gene>
<evidence type="ECO:0000256" key="3">
    <source>
        <dbReference type="ARBA" id="ARBA00022833"/>
    </source>
</evidence>
<protein>
    <submittedName>
        <fullName evidence="8">Alcohol dehydrogenase</fullName>
    </submittedName>
</protein>
<dbReference type="PANTHER" id="PTHR42813">
    <property type="entry name" value="ZINC-TYPE ALCOHOL DEHYDROGENASE-LIKE"/>
    <property type="match status" value="1"/>
</dbReference>